<dbReference type="Gene3D" id="3.40.50.2000">
    <property type="entry name" value="Glycogen Phosphorylase B"/>
    <property type="match status" value="2"/>
</dbReference>
<dbReference type="RefSeq" id="WP_011849162.1">
    <property type="nucleotide sequence ID" value="NC_009073.1"/>
</dbReference>
<dbReference type="GO" id="GO:0016757">
    <property type="term" value="F:glycosyltransferase activity"/>
    <property type="evidence" value="ECO:0007669"/>
    <property type="project" value="InterPro"/>
</dbReference>
<dbReference type="HOGENOM" id="CLU_009583_2_1_2"/>
<evidence type="ECO:0000313" key="3">
    <source>
        <dbReference type="EMBL" id="ABO07904.1"/>
    </source>
</evidence>
<gene>
    <name evidence="3" type="ordered locus">Pcal_0473</name>
</gene>
<dbReference type="eggNOG" id="arCOG01403">
    <property type="taxonomic scope" value="Archaea"/>
</dbReference>
<dbReference type="OrthoDB" id="132546at2157"/>
<keyword evidence="4" id="KW-1185">Reference proteome</keyword>
<dbReference type="InterPro" id="IPR001296">
    <property type="entry name" value="Glyco_trans_1"/>
</dbReference>
<evidence type="ECO:0000313" key="4">
    <source>
        <dbReference type="Proteomes" id="UP000001431"/>
    </source>
</evidence>
<accession>A3MTD7</accession>
<dbReference type="KEGG" id="pcl:Pcal_0473"/>
<dbReference type="InterPro" id="IPR050194">
    <property type="entry name" value="Glycosyltransferase_grp1"/>
</dbReference>
<dbReference type="CDD" id="cd03801">
    <property type="entry name" value="GT4_PimA-like"/>
    <property type="match status" value="1"/>
</dbReference>
<dbReference type="GeneID" id="4909705"/>
<feature type="domain" description="Glycosyltransferase subfamily 4-like N-terminal" evidence="2">
    <location>
        <begin position="14"/>
        <end position="183"/>
    </location>
</feature>
<feature type="domain" description="Glycosyl transferase family 1" evidence="1">
    <location>
        <begin position="192"/>
        <end position="333"/>
    </location>
</feature>
<evidence type="ECO:0000259" key="2">
    <source>
        <dbReference type="Pfam" id="PF13439"/>
    </source>
</evidence>
<organism evidence="3 4">
    <name type="scientific">Pyrobaculum calidifontis (strain DSM 21063 / JCM 11548 / VA1)</name>
    <dbReference type="NCBI Taxonomy" id="410359"/>
    <lineage>
        <taxon>Archaea</taxon>
        <taxon>Thermoproteota</taxon>
        <taxon>Thermoprotei</taxon>
        <taxon>Thermoproteales</taxon>
        <taxon>Thermoproteaceae</taxon>
        <taxon>Pyrobaculum</taxon>
    </lineage>
</organism>
<dbReference type="EMBL" id="CP000561">
    <property type="protein sequence ID" value="ABO07904.1"/>
    <property type="molecule type" value="Genomic_DNA"/>
</dbReference>
<dbReference type="Pfam" id="PF13439">
    <property type="entry name" value="Glyco_transf_4"/>
    <property type="match status" value="1"/>
</dbReference>
<dbReference type="STRING" id="410359.Pcal_0473"/>
<proteinExistence type="predicted"/>
<evidence type="ECO:0000259" key="1">
    <source>
        <dbReference type="Pfam" id="PF00534"/>
    </source>
</evidence>
<dbReference type="CAZy" id="GT4">
    <property type="family name" value="Glycosyltransferase Family 4"/>
</dbReference>
<dbReference type="InterPro" id="IPR028098">
    <property type="entry name" value="Glyco_trans_4-like_N"/>
</dbReference>
<dbReference type="AlphaFoldDB" id="A3MTD7"/>
<dbReference type="SUPFAM" id="SSF53756">
    <property type="entry name" value="UDP-Glycosyltransferase/glycogen phosphorylase"/>
    <property type="match status" value="1"/>
</dbReference>
<sequence length="356" mass="39969">MRVVYAAPTYHPHVGGVEYVVKAVAERLAKRGHEVVVLAGEPNAERPAEEEVSGVHVVRWPTWTPGGAYHVPRHRARLEEALRELLRGADVLHVHSIHAILPVWAGLKARELGFRGRLVASTHYHGTGHTPLRRALWALWRRYAARLVKAADVVHAASAYEAKLLEEHFAVRPTVVEHGVDEDVAEVQWTPRDYAMYSGRLEKYKNVEKLAAVVKALSRLGHKLRLEIYGEGPHRPSLEKALRRIGVDYSIYGFQPRRRYLEKLAGAALFGLLSTHEAYGQTANEANAIGVPTLVAKPWGEHFAARPRTLAVDPHEDAEKIAKKAARLIEEAPRQPRPRVPTWSQTVDTYLKLYTP</sequence>
<dbReference type="Pfam" id="PF00534">
    <property type="entry name" value="Glycos_transf_1"/>
    <property type="match status" value="1"/>
</dbReference>
<dbReference type="PANTHER" id="PTHR45947:SF3">
    <property type="entry name" value="SULFOQUINOVOSYL TRANSFERASE SQD2"/>
    <property type="match status" value="1"/>
</dbReference>
<name>A3MTD7_PYRCJ</name>
<dbReference type="Proteomes" id="UP000001431">
    <property type="component" value="Chromosome"/>
</dbReference>
<reference evidence="3" key="1">
    <citation type="submission" date="2007-02" db="EMBL/GenBank/DDBJ databases">
        <title>Complete sequence of Pyrobaculum calidifontis JCM 11548.</title>
        <authorList>
            <consortium name="US DOE Joint Genome Institute"/>
            <person name="Copeland A."/>
            <person name="Lucas S."/>
            <person name="Lapidus A."/>
            <person name="Barry K."/>
            <person name="Glavina del Rio T."/>
            <person name="Dalin E."/>
            <person name="Tice H."/>
            <person name="Pitluck S."/>
            <person name="Chain P."/>
            <person name="Malfatti S."/>
            <person name="Shin M."/>
            <person name="Vergez L."/>
            <person name="Schmutz J."/>
            <person name="Larimer F."/>
            <person name="Land M."/>
            <person name="Hauser L."/>
            <person name="Kyrpides N."/>
            <person name="Mikhailova N."/>
            <person name="Cozen A.E."/>
            <person name="Fitz-Gibbon S.T."/>
            <person name="House C.H."/>
            <person name="Saltikov C."/>
            <person name="Lowe T.M."/>
            <person name="Richardson P."/>
        </authorList>
    </citation>
    <scope>NUCLEOTIDE SEQUENCE [LARGE SCALE GENOMIC DNA]</scope>
    <source>
        <strain evidence="3">JCM 11548</strain>
    </source>
</reference>
<dbReference type="PANTHER" id="PTHR45947">
    <property type="entry name" value="SULFOQUINOVOSYL TRANSFERASE SQD2"/>
    <property type="match status" value="1"/>
</dbReference>
<protein>
    <submittedName>
        <fullName evidence="3">Glycosyl transferase, group 1</fullName>
    </submittedName>
</protein>
<keyword evidence="3" id="KW-0808">Transferase</keyword>